<dbReference type="PANTHER" id="PTHR30231:SF41">
    <property type="entry name" value="DNA POLYMERASE III SUBUNIT EPSILON"/>
    <property type="match status" value="1"/>
</dbReference>
<reference evidence="2 3" key="1">
    <citation type="submission" date="2020-03" db="EMBL/GenBank/DDBJ databases">
        <title>Genomic Encyclopedia of Type Strains, Phase IV (KMG-IV): sequencing the most valuable type-strain genomes for metagenomic binning, comparative biology and taxonomic classification.</title>
        <authorList>
            <person name="Goeker M."/>
        </authorList>
    </citation>
    <scope>NUCLEOTIDE SEQUENCE [LARGE SCALE GENOMIC DNA]</scope>
    <source>
        <strain evidence="2 3">DSM 105096</strain>
    </source>
</reference>
<keyword evidence="2" id="KW-0548">Nucleotidyltransferase</keyword>
<dbReference type="EMBL" id="JAATJH010000002">
    <property type="protein sequence ID" value="NJC25930.1"/>
    <property type="molecule type" value="Genomic_DNA"/>
</dbReference>
<dbReference type="SUPFAM" id="SSF53098">
    <property type="entry name" value="Ribonuclease H-like"/>
    <property type="match status" value="1"/>
</dbReference>
<sequence>MLPLDKDLVFFDLEATGLNIITDRIVQIALIKLRADGGPNEELEMKIKPDVAISAEASEVHGLYEKDLVDAPSFKEVAQQLYDFIGQSDLGGYNSNRYDVPMLQEEFYRAGLYLDTSARRLIDAQIIFYRMEPRTLAAALKFYAKKEMTNAHDALADVRATVDVFEGQLGAYAGAEFAEEGKETIHPFADMDAVAAFCADDRFLDATRRLKRGPDGTPQFNFGKYSGQNVADVFSKDAHYLKWILSKDFSTEVKALVKAIDDARRG</sequence>
<organism evidence="2 3">
    <name type="scientific">Neolewinella antarctica</name>
    <dbReference type="NCBI Taxonomy" id="442734"/>
    <lineage>
        <taxon>Bacteria</taxon>
        <taxon>Pseudomonadati</taxon>
        <taxon>Bacteroidota</taxon>
        <taxon>Saprospiria</taxon>
        <taxon>Saprospirales</taxon>
        <taxon>Lewinellaceae</taxon>
        <taxon>Neolewinella</taxon>
    </lineage>
</organism>
<dbReference type="RefSeq" id="WP_168036699.1">
    <property type="nucleotide sequence ID" value="NZ_JAATJH010000002.1"/>
</dbReference>
<evidence type="ECO:0000313" key="2">
    <source>
        <dbReference type="EMBL" id="NJC25930.1"/>
    </source>
</evidence>
<dbReference type="InterPro" id="IPR046768">
    <property type="entry name" value="ExoX-like_C"/>
</dbReference>
<dbReference type="Proteomes" id="UP000770785">
    <property type="component" value="Unassembled WGS sequence"/>
</dbReference>
<keyword evidence="2" id="KW-0808">Transferase</keyword>
<dbReference type="Pfam" id="PF20600">
    <property type="entry name" value="ExoX-like_C"/>
    <property type="match status" value="1"/>
</dbReference>
<dbReference type="PANTHER" id="PTHR30231">
    <property type="entry name" value="DNA POLYMERASE III SUBUNIT EPSILON"/>
    <property type="match status" value="1"/>
</dbReference>
<dbReference type="GO" id="GO:0003887">
    <property type="term" value="F:DNA-directed DNA polymerase activity"/>
    <property type="evidence" value="ECO:0007669"/>
    <property type="project" value="UniProtKB-EC"/>
</dbReference>
<comment type="caution">
    <text evidence="2">The sequence shown here is derived from an EMBL/GenBank/DDBJ whole genome shotgun (WGS) entry which is preliminary data.</text>
</comment>
<keyword evidence="3" id="KW-1185">Reference proteome</keyword>
<dbReference type="CDD" id="cd06127">
    <property type="entry name" value="DEDDh"/>
    <property type="match status" value="1"/>
</dbReference>
<dbReference type="InterPro" id="IPR013520">
    <property type="entry name" value="Ribonucl_H"/>
</dbReference>
<dbReference type="InterPro" id="IPR036397">
    <property type="entry name" value="RNaseH_sf"/>
</dbReference>
<evidence type="ECO:0000259" key="1">
    <source>
        <dbReference type="SMART" id="SM00479"/>
    </source>
</evidence>
<protein>
    <submittedName>
        <fullName evidence="2">DNA polymerase-3 subunit epsilon</fullName>
        <ecNumber evidence="2">2.7.7.7</ecNumber>
    </submittedName>
</protein>
<dbReference type="Pfam" id="PF00929">
    <property type="entry name" value="RNase_T"/>
    <property type="match status" value="1"/>
</dbReference>
<accession>A0ABX0X9J3</accession>
<dbReference type="EC" id="2.7.7.7" evidence="2"/>
<dbReference type="Gene3D" id="3.30.420.10">
    <property type="entry name" value="Ribonuclease H-like superfamily/Ribonuclease H"/>
    <property type="match status" value="1"/>
</dbReference>
<dbReference type="InterPro" id="IPR012337">
    <property type="entry name" value="RNaseH-like_sf"/>
</dbReference>
<gene>
    <name evidence="2" type="ORF">GGR27_001429</name>
</gene>
<feature type="domain" description="Exonuclease" evidence="1">
    <location>
        <begin position="7"/>
        <end position="174"/>
    </location>
</feature>
<evidence type="ECO:0000313" key="3">
    <source>
        <dbReference type="Proteomes" id="UP000770785"/>
    </source>
</evidence>
<dbReference type="SMART" id="SM00479">
    <property type="entry name" value="EXOIII"/>
    <property type="match status" value="1"/>
</dbReference>
<proteinExistence type="predicted"/>
<name>A0ABX0X9J3_9BACT</name>